<protein>
    <submittedName>
        <fullName evidence="1">Uncharacterized protein</fullName>
    </submittedName>
</protein>
<reference evidence="2" key="2">
    <citation type="submission" date="2016-01" db="EMBL/GenBank/DDBJ databases">
        <title>Draft Genome Sequence of Paenibacillus amylolyticus Heshi-A3 that Was Isolated from Fermented Rice Bran with Aging Salted Mackerel, Which Was Named Heshiko as Traditional Fermented Seafood in Japan.</title>
        <authorList>
            <person name="Akuzawa S."/>
            <person name="Nakagawa J."/>
            <person name="Kanekatsu T."/>
            <person name="Kubota E."/>
            <person name="Ohtake R."/>
            <person name="Suzuki T."/>
            <person name="Kanesaki Y."/>
        </authorList>
    </citation>
    <scope>NUCLEOTIDE SEQUENCE [LARGE SCALE GENOMIC DNA]</scope>
    <source>
        <strain evidence="2">Heshi-A3</strain>
    </source>
</reference>
<name>A0A124DXS4_PAEAM</name>
<dbReference type="AlphaFoldDB" id="A0A124DXS4"/>
<dbReference type="Proteomes" id="UP000069697">
    <property type="component" value="Unassembled WGS sequence"/>
</dbReference>
<gene>
    <name evidence="1" type="ORF">PAHA3_2064</name>
</gene>
<accession>A0A124DXS4</accession>
<dbReference type="EMBL" id="BCNV01000001">
    <property type="protein sequence ID" value="GAS81990.1"/>
    <property type="molecule type" value="Genomic_DNA"/>
</dbReference>
<organism evidence="1 2">
    <name type="scientific">Paenibacillus amylolyticus</name>
    <dbReference type="NCBI Taxonomy" id="1451"/>
    <lineage>
        <taxon>Bacteria</taxon>
        <taxon>Bacillati</taxon>
        <taxon>Bacillota</taxon>
        <taxon>Bacilli</taxon>
        <taxon>Bacillales</taxon>
        <taxon>Paenibacillaceae</taxon>
        <taxon>Paenibacillus</taxon>
    </lineage>
</organism>
<comment type="caution">
    <text evidence="1">The sequence shown here is derived from an EMBL/GenBank/DDBJ whole genome shotgun (WGS) entry which is preliminary data.</text>
</comment>
<proteinExistence type="predicted"/>
<evidence type="ECO:0000313" key="1">
    <source>
        <dbReference type="EMBL" id="GAS81990.1"/>
    </source>
</evidence>
<dbReference type="RefSeq" id="WP_062834609.1">
    <property type="nucleotide sequence ID" value="NZ_BCNV01000001.1"/>
</dbReference>
<evidence type="ECO:0000313" key="2">
    <source>
        <dbReference type="Proteomes" id="UP000069697"/>
    </source>
</evidence>
<reference evidence="1 2" key="1">
    <citation type="journal article" date="2016" name="Genome Announc.">
        <title>Draft Genome Sequence of Paenibacillus amylolyticus Heshi-A3, Isolated from Fermented Rice Bran in a Japanese Fermented Seafood Dish.</title>
        <authorList>
            <person name="Akuzawa S."/>
            <person name="Nagaoka J."/>
            <person name="Kanekatsu M."/>
            <person name="Kubota E."/>
            <person name="Ohtake R."/>
            <person name="Suzuki T."/>
            <person name="Kanesaki Y."/>
        </authorList>
    </citation>
    <scope>NUCLEOTIDE SEQUENCE [LARGE SCALE GENOMIC DNA]</scope>
    <source>
        <strain evidence="1 2">Heshi-A3</strain>
    </source>
</reference>
<sequence length="109" mass="12598">MKVQVTAKFFLDNGEVKRVDWFEIDPKLIGKIVENGVDKPIEIILKSAKDVQDEYKKIFRRLHRQGEMFIVENINGELAGVPFTKVTYWTLKAREVTKNVTESTNRASV</sequence>